<dbReference type="FunFam" id="3.40.50.300:FF:000134">
    <property type="entry name" value="Iron-enterobactin ABC transporter ATP-binding protein"/>
    <property type="match status" value="1"/>
</dbReference>
<dbReference type="InterPro" id="IPR027417">
    <property type="entry name" value="P-loop_NTPase"/>
</dbReference>
<dbReference type="PANTHER" id="PTHR42734:SF6">
    <property type="entry name" value="MOLYBDATE IMPORT ATP-BINDING PROTEIN MOLC"/>
    <property type="match status" value="1"/>
</dbReference>
<keyword evidence="2" id="KW-0813">Transport</keyword>
<protein>
    <submittedName>
        <fullName evidence="6">ABC transporter ATP-binding protein</fullName>
    </submittedName>
</protein>
<organism evidence="6">
    <name type="scientific">Ignisphaera aggregans</name>
    <dbReference type="NCBI Taxonomy" id="334771"/>
    <lineage>
        <taxon>Archaea</taxon>
        <taxon>Thermoproteota</taxon>
        <taxon>Thermoprotei</taxon>
        <taxon>Desulfurococcales</taxon>
        <taxon>Desulfurococcaceae</taxon>
        <taxon>Ignisphaera</taxon>
    </lineage>
</organism>
<dbReference type="InterPro" id="IPR003593">
    <property type="entry name" value="AAA+_ATPase"/>
</dbReference>
<comment type="similarity">
    <text evidence="1">Belongs to the ABC transporter superfamily.</text>
</comment>
<dbReference type="PANTHER" id="PTHR42734">
    <property type="entry name" value="METAL TRANSPORT SYSTEM ATP-BINDING PROTEIN TM_0124-RELATED"/>
    <property type="match status" value="1"/>
</dbReference>
<comment type="caution">
    <text evidence="6">The sequence shown here is derived from an EMBL/GenBank/DDBJ whole genome shotgun (WGS) entry which is preliminary data.</text>
</comment>
<gene>
    <name evidence="6" type="ORF">ENT87_02085</name>
    <name evidence="7" type="ORF">ENU30_03165</name>
</gene>
<evidence type="ECO:0000313" key="7">
    <source>
        <dbReference type="EMBL" id="HGQ17970.1"/>
    </source>
</evidence>
<dbReference type="InterPro" id="IPR017871">
    <property type="entry name" value="ABC_transporter-like_CS"/>
</dbReference>
<evidence type="ECO:0000256" key="4">
    <source>
        <dbReference type="ARBA" id="ARBA00022840"/>
    </source>
</evidence>
<dbReference type="PROSITE" id="PS50893">
    <property type="entry name" value="ABC_TRANSPORTER_2"/>
    <property type="match status" value="1"/>
</dbReference>
<accession>A0A7J3I6H3</accession>
<sequence>MVIIRVVDVYIYYGKHRALNGTTLEILPREVVAIVGPNGSGKTTLLKTIDGILSPSRGSVYIDNRDIHGYARRELAKIIGYVPQRIDPVTNMMVLDFVLTGRRPYADFSYSKVDVAKAFEALRVVEAEHLVFRKLSQLSGGELQRIIIARALVAEPKVLLLDEPTSNLDPRYQVEILKLIRYLAKERGVAVIMALHDLTHAYRFSDKVVMLKNGDVVVFGLTEDVLTSENIEKVFEVKAKVIKDLKAVVIG</sequence>
<dbReference type="EMBL" id="DTAI01000064">
    <property type="protein sequence ID" value="HGN36330.1"/>
    <property type="molecule type" value="Genomic_DNA"/>
</dbReference>
<name>A0A7J3I6H3_9CREN</name>
<dbReference type="AlphaFoldDB" id="A0A7J3I6H3"/>
<dbReference type="CDD" id="cd03214">
    <property type="entry name" value="ABC_Iron-Siderophores_B12_Hemin"/>
    <property type="match status" value="1"/>
</dbReference>
<dbReference type="SUPFAM" id="SSF52540">
    <property type="entry name" value="P-loop containing nucleoside triphosphate hydrolases"/>
    <property type="match status" value="1"/>
</dbReference>
<evidence type="ECO:0000256" key="1">
    <source>
        <dbReference type="ARBA" id="ARBA00005417"/>
    </source>
</evidence>
<dbReference type="Pfam" id="PF00005">
    <property type="entry name" value="ABC_tran"/>
    <property type="match status" value="1"/>
</dbReference>
<evidence type="ECO:0000256" key="3">
    <source>
        <dbReference type="ARBA" id="ARBA00022741"/>
    </source>
</evidence>
<keyword evidence="3" id="KW-0547">Nucleotide-binding</keyword>
<dbReference type="PROSITE" id="PS00211">
    <property type="entry name" value="ABC_TRANSPORTER_1"/>
    <property type="match status" value="1"/>
</dbReference>
<evidence type="ECO:0000259" key="5">
    <source>
        <dbReference type="PROSITE" id="PS50893"/>
    </source>
</evidence>
<dbReference type="EMBL" id="DTBZ01000071">
    <property type="protein sequence ID" value="HGQ17970.1"/>
    <property type="molecule type" value="Genomic_DNA"/>
</dbReference>
<dbReference type="GO" id="GO:0016887">
    <property type="term" value="F:ATP hydrolysis activity"/>
    <property type="evidence" value="ECO:0007669"/>
    <property type="project" value="InterPro"/>
</dbReference>
<dbReference type="SMART" id="SM00382">
    <property type="entry name" value="AAA"/>
    <property type="match status" value="1"/>
</dbReference>
<dbReference type="GO" id="GO:0005524">
    <property type="term" value="F:ATP binding"/>
    <property type="evidence" value="ECO:0007669"/>
    <property type="project" value="UniProtKB-KW"/>
</dbReference>
<keyword evidence="4 6" id="KW-0067">ATP-binding</keyword>
<proteinExistence type="inferred from homology"/>
<dbReference type="Gene3D" id="3.40.50.300">
    <property type="entry name" value="P-loop containing nucleotide triphosphate hydrolases"/>
    <property type="match status" value="1"/>
</dbReference>
<evidence type="ECO:0000313" key="6">
    <source>
        <dbReference type="EMBL" id="HGN36330.1"/>
    </source>
</evidence>
<evidence type="ECO:0000256" key="2">
    <source>
        <dbReference type="ARBA" id="ARBA00022448"/>
    </source>
</evidence>
<feature type="domain" description="ABC transporter" evidence="5">
    <location>
        <begin position="4"/>
        <end position="238"/>
    </location>
</feature>
<reference evidence="6" key="1">
    <citation type="journal article" date="2020" name="mSystems">
        <title>Genome- and Community-Level Interaction Insights into Carbon Utilization and Element Cycling Functions of Hydrothermarchaeota in Hydrothermal Sediment.</title>
        <authorList>
            <person name="Zhou Z."/>
            <person name="Liu Y."/>
            <person name="Xu W."/>
            <person name="Pan J."/>
            <person name="Luo Z.H."/>
            <person name="Li M."/>
        </authorList>
    </citation>
    <scope>NUCLEOTIDE SEQUENCE [LARGE SCALE GENOMIC DNA]</scope>
    <source>
        <strain evidence="6">SpSt-618</strain>
        <strain evidence="7">SpSt-657</strain>
    </source>
</reference>
<dbReference type="InterPro" id="IPR003439">
    <property type="entry name" value="ABC_transporter-like_ATP-bd"/>
</dbReference>
<dbReference type="InterPro" id="IPR050153">
    <property type="entry name" value="Metal_Ion_Import_ABC"/>
</dbReference>